<evidence type="ECO:0000313" key="1">
    <source>
        <dbReference type="EMBL" id="GAA2425384.1"/>
    </source>
</evidence>
<name>A0ABN3J9V4_9ACTN</name>
<sequence length="125" mass="13128">MRAKKAVARICETSDGFRQLLGDSAPLDAVLDVLRSGAGETAVLTGLLDGLDSALLQAGDELGLYGEGGRGPLTVPSNGFGPARRTEIVFHCPEGRCARMVRPEATVAARPRCAVFDEDLAWTAS</sequence>
<organism evidence="1 2">
    <name type="scientific">Streptomyces coeruleofuscus</name>
    <dbReference type="NCBI Taxonomy" id="66879"/>
    <lineage>
        <taxon>Bacteria</taxon>
        <taxon>Bacillati</taxon>
        <taxon>Actinomycetota</taxon>
        <taxon>Actinomycetes</taxon>
        <taxon>Kitasatosporales</taxon>
        <taxon>Streptomycetaceae</taxon>
        <taxon>Streptomyces</taxon>
    </lineage>
</organism>
<dbReference type="EMBL" id="BAAASE010000016">
    <property type="protein sequence ID" value="GAA2425384.1"/>
    <property type="molecule type" value="Genomic_DNA"/>
</dbReference>
<evidence type="ECO:0000313" key="2">
    <source>
        <dbReference type="Proteomes" id="UP001499986"/>
    </source>
</evidence>
<proteinExistence type="predicted"/>
<gene>
    <name evidence="1" type="ORF">GCM10010255_79150</name>
</gene>
<protein>
    <submittedName>
        <fullName evidence="1">Uncharacterized protein</fullName>
    </submittedName>
</protein>
<reference evidence="1 2" key="1">
    <citation type="journal article" date="2019" name="Int. J. Syst. Evol. Microbiol.">
        <title>The Global Catalogue of Microorganisms (GCM) 10K type strain sequencing project: providing services to taxonomists for standard genome sequencing and annotation.</title>
        <authorList>
            <consortium name="The Broad Institute Genomics Platform"/>
            <consortium name="The Broad Institute Genome Sequencing Center for Infectious Disease"/>
            <person name="Wu L."/>
            <person name="Ma J."/>
        </authorList>
    </citation>
    <scope>NUCLEOTIDE SEQUENCE [LARGE SCALE GENOMIC DNA]</scope>
    <source>
        <strain evidence="1 2">JCM 4358</strain>
    </source>
</reference>
<comment type="caution">
    <text evidence="1">The sequence shown here is derived from an EMBL/GenBank/DDBJ whole genome shotgun (WGS) entry which is preliminary data.</text>
</comment>
<keyword evidence="2" id="KW-1185">Reference proteome</keyword>
<accession>A0ABN3J9V4</accession>
<dbReference type="Proteomes" id="UP001499986">
    <property type="component" value="Unassembled WGS sequence"/>
</dbReference>